<dbReference type="SMART" id="SM00812">
    <property type="entry name" value="Alpha_L_fucos"/>
    <property type="match status" value="1"/>
</dbReference>
<evidence type="ECO:0000256" key="4">
    <source>
        <dbReference type="ARBA" id="ARBA00022729"/>
    </source>
</evidence>
<evidence type="ECO:0000256" key="1">
    <source>
        <dbReference type="ARBA" id="ARBA00004071"/>
    </source>
</evidence>
<dbReference type="GO" id="GO:0016139">
    <property type="term" value="P:glycoside catabolic process"/>
    <property type="evidence" value="ECO:0007669"/>
    <property type="project" value="TreeGrafter"/>
</dbReference>
<dbReference type="InterPro" id="IPR057739">
    <property type="entry name" value="Glyco_hydro_29_N"/>
</dbReference>
<keyword evidence="4" id="KW-0732">Signal</keyword>
<dbReference type="EMBL" id="LAZR01000217">
    <property type="protein sequence ID" value="KKN81281.1"/>
    <property type="molecule type" value="Genomic_DNA"/>
</dbReference>
<comment type="similarity">
    <text evidence="2">Belongs to the glycosyl hydrolase 29 family.</text>
</comment>
<evidence type="ECO:0000256" key="3">
    <source>
        <dbReference type="ARBA" id="ARBA00012662"/>
    </source>
</evidence>
<reference evidence="8" key="1">
    <citation type="journal article" date="2015" name="Nature">
        <title>Complex archaea that bridge the gap between prokaryotes and eukaryotes.</title>
        <authorList>
            <person name="Spang A."/>
            <person name="Saw J.H."/>
            <person name="Jorgensen S.L."/>
            <person name="Zaremba-Niedzwiedzka K."/>
            <person name="Martijn J."/>
            <person name="Lind A.E."/>
            <person name="van Eijk R."/>
            <person name="Schleper C."/>
            <person name="Guy L."/>
            <person name="Ettema T.J."/>
        </authorList>
    </citation>
    <scope>NUCLEOTIDE SEQUENCE</scope>
</reference>
<proteinExistence type="inferred from homology"/>
<dbReference type="Gene3D" id="3.20.20.80">
    <property type="entry name" value="Glycosidases"/>
    <property type="match status" value="1"/>
</dbReference>
<dbReference type="GO" id="GO:0004560">
    <property type="term" value="F:alpha-L-fucosidase activity"/>
    <property type="evidence" value="ECO:0007669"/>
    <property type="project" value="InterPro"/>
</dbReference>
<feature type="domain" description="Glycoside hydrolase family 29 N-terminal" evidence="7">
    <location>
        <begin position="6"/>
        <end position="309"/>
    </location>
</feature>
<dbReference type="EC" id="3.2.1.51" evidence="3"/>
<accession>A0A0F9W6K3</accession>
<evidence type="ECO:0000313" key="8">
    <source>
        <dbReference type="EMBL" id="KKN81281.1"/>
    </source>
</evidence>
<protein>
    <recommendedName>
        <fullName evidence="3">alpha-L-fucosidase</fullName>
        <ecNumber evidence="3">3.2.1.51</ecNumber>
    </recommendedName>
</protein>
<comment type="function">
    <text evidence="1">Alpha-L-fucosidase is responsible for hydrolyzing the alpha-1,6-linked fucose joined to the reducing-end N-acetylglucosamine of the carbohydrate moieties of glycoproteins.</text>
</comment>
<dbReference type="PANTHER" id="PTHR10030:SF37">
    <property type="entry name" value="ALPHA-L-FUCOSIDASE-RELATED"/>
    <property type="match status" value="1"/>
</dbReference>
<evidence type="ECO:0000256" key="5">
    <source>
        <dbReference type="ARBA" id="ARBA00022801"/>
    </source>
</evidence>
<evidence type="ECO:0000259" key="7">
    <source>
        <dbReference type="Pfam" id="PF01120"/>
    </source>
</evidence>
<dbReference type="InterPro" id="IPR000933">
    <property type="entry name" value="Glyco_hydro_29"/>
</dbReference>
<organism evidence="8">
    <name type="scientific">marine sediment metagenome</name>
    <dbReference type="NCBI Taxonomy" id="412755"/>
    <lineage>
        <taxon>unclassified sequences</taxon>
        <taxon>metagenomes</taxon>
        <taxon>ecological metagenomes</taxon>
    </lineage>
</organism>
<name>A0A0F9W6K3_9ZZZZ</name>
<keyword evidence="5" id="KW-0378">Hydrolase</keyword>
<evidence type="ECO:0000256" key="6">
    <source>
        <dbReference type="ARBA" id="ARBA00023295"/>
    </source>
</evidence>
<dbReference type="InterPro" id="IPR016286">
    <property type="entry name" value="FUC_metazoa-typ"/>
</dbReference>
<dbReference type="GO" id="GO:0005764">
    <property type="term" value="C:lysosome"/>
    <property type="evidence" value="ECO:0007669"/>
    <property type="project" value="TreeGrafter"/>
</dbReference>
<comment type="caution">
    <text evidence="8">The sequence shown here is derived from an EMBL/GenBank/DDBJ whole genome shotgun (WGS) entry which is preliminary data.</text>
</comment>
<keyword evidence="6" id="KW-0326">Glycosidase</keyword>
<dbReference type="PRINTS" id="PR00741">
    <property type="entry name" value="GLHYDRLASE29"/>
</dbReference>
<dbReference type="GO" id="GO:0006004">
    <property type="term" value="P:fucose metabolic process"/>
    <property type="evidence" value="ECO:0007669"/>
    <property type="project" value="InterPro"/>
</dbReference>
<dbReference type="PIRSF" id="PIRSF001092">
    <property type="entry name" value="Alpha-L-fucosidase"/>
    <property type="match status" value="1"/>
</dbReference>
<dbReference type="AlphaFoldDB" id="A0A0F9W6K3"/>
<dbReference type="SUPFAM" id="SSF51445">
    <property type="entry name" value="(Trans)glycosidases"/>
    <property type="match status" value="1"/>
</dbReference>
<dbReference type="InterPro" id="IPR017853">
    <property type="entry name" value="GH"/>
</dbReference>
<evidence type="ECO:0000256" key="2">
    <source>
        <dbReference type="ARBA" id="ARBA00007951"/>
    </source>
</evidence>
<gene>
    <name evidence="8" type="ORF">LCGC14_0321180</name>
</gene>
<sequence>MARKTKKLTKTELDRKRRMTWWHEARFGMFIHWGLYSLIGRHEWAVNQERIPWEEYFALADTFRPKAGCAREWAKLAKAAGQKYMVFTTRHHDGFSMWDSQVSECTSAKMGPGRDFVAEYVAAAREQGMRVGLYYSLIDWHHRDGLRCLHDPAARRRFLDYVQGQLRELMSNYGRIDILWYDVPYPLPDAAAWEMRKTNNMVRKLQPGIIINDRGMLAEDYTTPEETIRAAPEGRAWETAMTFNGSWGYMDTPDEDYRDARHILFMLQQIAYGGGNFLLNIGPAPDGSVPPPAVRRLTRIGKWLKIYGEAVYGRVDRGGGLEPLNNYVEWTRKGNTAYAWLRHWPGERMSVGYFKGKVKRVSLITPAGPKALKFRHDKQKLEMWPLPRTCPDKNIGYGIVKIECASRPQRTMVGHYAERPLWQ</sequence>
<dbReference type="Pfam" id="PF01120">
    <property type="entry name" value="Alpha_L_fucos"/>
    <property type="match status" value="1"/>
</dbReference>
<dbReference type="PANTHER" id="PTHR10030">
    <property type="entry name" value="ALPHA-L-FUCOSIDASE"/>
    <property type="match status" value="1"/>
</dbReference>